<evidence type="ECO:0000259" key="4">
    <source>
        <dbReference type="Pfam" id="PF01551"/>
    </source>
</evidence>
<dbReference type="InterPro" id="IPR011055">
    <property type="entry name" value="Dup_hybrid_motif"/>
</dbReference>
<organism evidence="5 6">
    <name type="scientific">Methylophaga marina</name>
    <dbReference type="NCBI Taxonomy" id="45495"/>
    <lineage>
        <taxon>Bacteria</taxon>
        <taxon>Pseudomonadati</taxon>
        <taxon>Pseudomonadota</taxon>
        <taxon>Gammaproteobacteria</taxon>
        <taxon>Thiotrichales</taxon>
        <taxon>Piscirickettsiaceae</taxon>
        <taxon>Methylophaga</taxon>
    </lineage>
</organism>
<reference evidence="5 6" key="1">
    <citation type="journal article" date="2019" name="Int. J. Syst. Evol. Microbiol.">
        <title>The Global Catalogue of Microorganisms (GCM) 10K type strain sequencing project: providing services to taxonomists for standard genome sequencing and annotation.</title>
        <authorList>
            <consortium name="The Broad Institute Genomics Platform"/>
            <consortium name="The Broad Institute Genome Sequencing Center for Infectious Disease"/>
            <person name="Wu L."/>
            <person name="Ma J."/>
        </authorList>
    </citation>
    <scope>NUCLEOTIDE SEQUENCE [LARGE SCALE GENOMIC DNA]</scope>
    <source>
        <strain evidence="5 6">JCM 6886</strain>
    </source>
</reference>
<dbReference type="Pfam" id="PF01551">
    <property type="entry name" value="Peptidase_M23"/>
    <property type="match status" value="1"/>
</dbReference>
<dbReference type="InterPro" id="IPR050570">
    <property type="entry name" value="Cell_wall_metabolism_enzyme"/>
</dbReference>
<dbReference type="Proteomes" id="UP001501476">
    <property type="component" value="Unassembled WGS sequence"/>
</dbReference>
<dbReference type="PANTHER" id="PTHR21666:SF270">
    <property type="entry name" value="MUREIN HYDROLASE ACTIVATOR ENVC"/>
    <property type="match status" value="1"/>
</dbReference>
<evidence type="ECO:0000256" key="2">
    <source>
        <dbReference type="SAM" id="MobiDB-lite"/>
    </source>
</evidence>
<evidence type="ECO:0000313" key="6">
    <source>
        <dbReference type="Proteomes" id="UP001501476"/>
    </source>
</evidence>
<name>A0ABN0TW05_9GAMM</name>
<dbReference type="Gene3D" id="6.10.250.3150">
    <property type="match status" value="1"/>
</dbReference>
<keyword evidence="1" id="KW-0175">Coiled coil</keyword>
<feature type="chain" id="PRO_5046418676" evidence="3">
    <location>
        <begin position="21"/>
        <end position="388"/>
    </location>
</feature>
<dbReference type="EMBL" id="BAAADG010000018">
    <property type="protein sequence ID" value="GAA0231614.1"/>
    <property type="molecule type" value="Genomic_DNA"/>
</dbReference>
<dbReference type="Gene3D" id="2.70.70.10">
    <property type="entry name" value="Glucose Permease (Domain IIA)"/>
    <property type="match status" value="1"/>
</dbReference>
<comment type="caution">
    <text evidence="5">The sequence shown here is derived from an EMBL/GenBank/DDBJ whole genome shotgun (WGS) entry which is preliminary data.</text>
</comment>
<sequence length="388" mass="43743">MTLKILLASLSLLICFSVHAETDSASRLDDVRDEIKSLNSDLSAKKADREALFEKLKKQSRQVSELNKQLRNIETQIDNKHKEVEALRQEMGIKEKEQKQQLDALYSQIRTAFIHAEPSYLELLLNQKDISTLSRGSTYFRYFHQARQQELHNIHQLLTKLNNEQREVLLAQQSLENMLTQQRSKQTELQQQTEQRKATLVALDKSISSQDSRLASLKEEEKNLQQLLNSLSKKSTPTPPAPKPGKKLTAVKPNTPFSRLTGKLDWPVSGKILARYGSSRNLGKLKWQGIVIASPTGNDVKATAAGTVVFADWLRGFGLLIIIDHGDKYMTLYGNNESLLRDVGEYVKAGDVIAQSGEQGIRGLSGLYFEIRHRGSPTNPLKWLGKQG</sequence>
<accession>A0ABN0TW05</accession>
<gene>
    <name evidence="5" type="primary">envC</name>
    <name evidence="5" type="ORF">GCM10008964_23470</name>
</gene>
<feature type="region of interest" description="Disordered" evidence="2">
    <location>
        <begin position="229"/>
        <end position="251"/>
    </location>
</feature>
<keyword evidence="5" id="KW-0378">Hydrolase</keyword>
<keyword evidence="6" id="KW-1185">Reference proteome</keyword>
<dbReference type="InterPro" id="IPR016047">
    <property type="entry name" value="M23ase_b-sheet_dom"/>
</dbReference>
<dbReference type="CDD" id="cd12797">
    <property type="entry name" value="M23_peptidase"/>
    <property type="match status" value="1"/>
</dbReference>
<dbReference type="PANTHER" id="PTHR21666">
    <property type="entry name" value="PEPTIDASE-RELATED"/>
    <property type="match status" value="1"/>
</dbReference>
<feature type="signal peptide" evidence="3">
    <location>
        <begin position="1"/>
        <end position="20"/>
    </location>
</feature>
<dbReference type="GO" id="GO:0016787">
    <property type="term" value="F:hydrolase activity"/>
    <property type="evidence" value="ECO:0007669"/>
    <property type="project" value="UniProtKB-KW"/>
</dbReference>
<evidence type="ECO:0000256" key="1">
    <source>
        <dbReference type="SAM" id="Coils"/>
    </source>
</evidence>
<proteinExistence type="predicted"/>
<dbReference type="SUPFAM" id="SSF51261">
    <property type="entry name" value="Duplicated hybrid motif"/>
    <property type="match status" value="1"/>
</dbReference>
<feature type="coiled-coil region" evidence="1">
    <location>
        <begin position="28"/>
        <end position="97"/>
    </location>
</feature>
<keyword evidence="3" id="KW-0732">Signal</keyword>
<feature type="domain" description="M23ase beta-sheet core" evidence="4">
    <location>
        <begin position="287"/>
        <end position="380"/>
    </location>
</feature>
<protein>
    <submittedName>
        <fullName evidence="5">Murein hydrolase activator EnvC</fullName>
    </submittedName>
</protein>
<evidence type="ECO:0000256" key="3">
    <source>
        <dbReference type="SAM" id="SignalP"/>
    </source>
</evidence>
<dbReference type="RefSeq" id="WP_343749749.1">
    <property type="nucleotide sequence ID" value="NZ_BAAADG010000018.1"/>
</dbReference>
<evidence type="ECO:0000313" key="5">
    <source>
        <dbReference type="EMBL" id="GAA0231614.1"/>
    </source>
</evidence>